<gene>
    <name evidence="1" type="ORF">BHM03_00023373</name>
</gene>
<sequence length="106" mass="11261">MQTKALAALAATPAVGVAALEQHLVCGRAPCPYASLYGCCPFLCWPRALRLWLDRGQVLPLAAWPWASTALCGLAAGEALAVVDHPYRGPGHDLPSPFLTAFTMKM</sequence>
<dbReference type="AlphaFoldDB" id="A0A444E9D5"/>
<evidence type="ECO:0000313" key="1">
    <source>
        <dbReference type="EMBL" id="RZR73389.1"/>
    </source>
</evidence>
<protein>
    <submittedName>
        <fullName evidence="1">Uncharacterized protein</fullName>
    </submittedName>
</protein>
<dbReference type="Proteomes" id="UP000290560">
    <property type="component" value="Unassembled WGS sequence"/>
</dbReference>
<name>A0A444E9D5_ENSVE</name>
<dbReference type="EMBL" id="KV875901">
    <property type="protein sequence ID" value="RZR73389.1"/>
    <property type="molecule type" value="Genomic_DNA"/>
</dbReference>
<proteinExistence type="predicted"/>
<reference evidence="1" key="1">
    <citation type="journal article" date="2018" name="Data Brief">
        <title>Genome sequence data from 17 accessions of Ensete ventricosum, a staple food crop for millions in Ethiopia.</title>
        <authorList>
            <person name="Yemataw Z."/>
            <person name="Muzemil S."/>
            <person name="Ambachew D."/>
            <person name="Tripathi L."/>
            <person name="Tesfaye K."/>
            <person name="Chala A."/>
            <person name="Farbos A."/>
            <person name="O'Neill P."/>
            <person name="Moore K."/>
            <person name="Grant M."/>
            <person name="Studholme D.J."/>
        </authorList>
    </citation>
    <scope>NUCLEOTIDE SEQUENCE [LARGE SCALE GENOMIC DNA]</scope>
    <source>
        <tissue evidence="1">Leaf</tissue>
    </source>
</reference>
<accession>A0A444E9D5</accession>
<organism evidence="1">
    <name type="scientific">Ensete ventricosum</name>
    <name type="common">Abyssinian banana</name>
    <name type="synonym">Musa ensete</name>
    <dbReference type="NCBI Taxonomy" id="4639"/>
    <lineage>
        <taxon>Eukaryota</taxon>
        <taxon>Viridiplantae</taxon>
        <taxon>Streptophyta</taxon>
        <taxon>Embryophyta</taxon>
        <taxon>Tracheophyta</taxon>
        <taxon>Spermatophyta</taxon>
        <taxon>Magnoliopsida</taxon>
        <taxon>Liliopsida</taxon>
        <taxon>Zingiberales</taxon>
        <taxon>Musaceae</taxon>
        <taxon>Ensete</taxon>
    </lineage>
</organism>